<dbReference type="SUPFAM" id="SSF55729">
    <property type="entry name" value="Acyl-CoA N-acyltransferases (Nat)"/>
    <property type="match status" value="1"/>
</dbReference>
<protein>
    <recommendedName>
        <fullName evidence="3">N-acetyltransferase domain-containing protein</fullName>
    </recommendedName>
</protein>
<dbReference type="KEGG" id="bhc:JFL75_11890"/>
<evidence type="ECO:0000313" key="1">
    <source>
        <dbReference type="EMBL" id="QQO11383.1"/>
    </source>
</evidence>
<accession>A0A7T7XS36</accession>
<keyword evidence="2" id="KW-1185">Reference proteome</keyword>
<proteinExistence type="predicted"/>
<dbReference type="EMBL" id="CP067089">
    <property type="protein sequence ID" value="QQO11383.1"/>
    <property type="molecule type" value="Genomic_DNA"/>
</dbReference>
<organism evidence="1 2">
    <name type="scientific">Breznakiella homolactica</name>
    <dbReference type="NCBI Taxonomy" id="2798577"/>
    <lineage>
        <taxon>Bacteria</taxon>
        <taxon>Pseudomonadati</taxon>
        <taxon>Spirochaetota</taxon>
        <taxon>Spirochaetia</taxon>
        <taxon>Spirochaetales</taxon>
        <taxon>Breznakiellaceae</taxon>
        <taxon>Breznakiella</taxon>
    </lineage>
</organism>
<dbReference type="AlphaFoldDB" id="A0A7T7XS36"/>
<reference evidence="1" key="1">
    <citation type="submission" date="2021-01" db="EMBL/GenBank/DDBJ databases">
        <title>Description of Breznakiella homolactica.</title>
        <authorList>
            <person name="Song Y."/>
            <person name="Brune A."/>
        </authorList>
    </citation>
    <scope>NUCLEOTIDE SEQUENCE</scope>
    <source>
        <strain evidence="1">RmG30</strain>
    </source>
</reference>
<evidence type="ECO:0000313" key="2">
    <source>
        <dbReference type="Proteomes" id="UP000595917"/>
    </source>
</evidence>
<dbReference type="Gene3D" id="3.40.630.30">
    <property type="match status" value="1"/>
</dbReference>
<evidence type="ECO:0008006" key="3">
    <source>
        <dbReference type="Google" id="ProtNLM"/>
    </source>
</evidence>
<name>A0A7T7XS36_9SPIR</name>
<dbReference type="Proteomes" id="UP000595917">
    <property type="component" value="Chromosome"/>
</dbReference>
<gene>
    <name evidence="1" type="ORF">JFL75_11890</name>
</gene>
<dbReference type="InterPro" id="IPR016181">
    <property type="entry name" value="Acyl_CoA_acyltransferase"/>
</dbReference>
<sequence length="49" mass="5430">MAAVLLEKIIAEAKSLGYTVIRLHASAMGKPLYSRYGFIESEGFMHLSE</sequence>